<dbReference type="AlphaFoldDB" id="A0AAV2YEX2"/>
<dbReference type="InterPro" id="IPR017853">
    <property type="entry name" value="GH"/>
</dbReference>
<evidence type="ECO:0000256" key="12">
    <source>
        <dbReference type="ARBA" id="ARBA00042373"/>
    </source>
</evidence>
<dbReference type="SUPFAM" id="SSF50405">
    <property type="entry name" value="Actin-crosslinking proteins"/>
    <property type="match status" value="1"/>
</dbReference>
<comment type="caution">
    <text evidence="15">The sequence shown here is derived from an EMBL/GenBank/DDBJ whole genome shotgun (WGS) entry which is preliminary data.</text>
</comment>
<dbReference type="Gene3D" id="2.80.10.50">
    <property type="match status" value="1"/>
</dbReference>
<evidence type="ECO:0000256" key="13">
    <source>
        <dbReference type="ARBA" id="ARBA00043078"/>
    </source>
</evidence>
<keyword evidence="7" id="KW-0325">Glycoprotein</keyword>
<feature type="chain" id="PRO_5043752347" description="glucan endo-1,3-beta-D-glucosidase" evidence="14">
    <location>
        <begin position="19"/>
        <end position="482"/>
    </location>
</feature>
<name>A0AAV2YEX2_9STRA</name>
<evidence type="ECO:0000313" key="15">
    <source>
        <dbReference type="EMBL" id="DAZ92775.1"/>
    </source>
</evidence>
<dbReference type="GO" id="GO:0005886">
    <property type="term" value="C:plasma membrane"/>
    <property type="evidence" value="ECO:0007669"/>
    <property type="project" value="UniProtKB-SubCell"/>
</dbReference>
<evidence type="ECO:0000256" key="5">
    <source>
        <dbReference type="ARBA" id="ARBA00022801"/>
    </source>
</evidence>
<evidence type="ECO:0000256" key="7">
    <source>
        <dbReference type="ARBA" id="ARBA00023180"/>
    </source>
</evidence>
<reference evidence="15" key="2">
    <citation type="journal article" date="2023" name="Microbiol Resour">
        <title>Decontamination and Annotation of the Draft Genome Sequence of the Oomycete Lagenidium giganteum ARSEF 373.</title>
        <authorList>
            <person name="Morgan W.R."/>
            <person name="Tartar A."/>
        </authorList>
    </citation>
    <scope>NUCLEOTIDE SEQUENCE</scope>
    <source>
        <strain evidence="15">ARSEF 373</strain>
    </source>
</reference>
<feature type="signal peptide" evidence="14">
    <location>
        <begin position="1"/>
        <end position="18"/>
    </location>
</feature>
<proteinExistence type="predicted"/>
<evidence type="ECO:0000256" key="8">
    <source>
        <dbReference type="ARBA" id="ARBA00023277"/>
    </source>
</evidence>
<dbReference type="InterPro" id="IPR008999">
    <property type="entry name" value="Actin-crosslinking"/>
</dbReference>
<dbReference type="InterPro" id="IPR050732">
    <property type="entry name" value="Beta-glucan_modifiers"/>
</dbReference>
<keyword evidence="5" id="KW-0378">Hydrolase</keyword>
<dbReference type="GO" id="GO:0042973">
    <property type="term" value="F:glucan endo-1,3-beta-D-glucosidase activity"/>
    <property type="evidence" value="ECO:0007669"/>
    <property type="project" value="UniProtKB-EC"/>
</dbReference>
<evidence type="ECO:0000256" key="4">
    <source>
        <dbReference type="ARBA" id="ARBA00022475"/>
    </source>
</evidence>
<sequence>MFRKVVAFGSALASSILAADIGNVATCYSPFHLPEYPLHNNFEPNQVALQKAIDNDFKIMSQHFTHVRTFYSQYYGTNPTKSAATAGVKLYLGVFMTWESWQSAEVNAAVEAVKKYPGTVEAILVGNENLQQFGAKRILELVDQIKEGLGDLAGTVKFGTVQRISEYVDKNFDIQTRQLEKELDILGVNIYPFFSPYDPKHPAAELQRQWDEMKAKFPLSKMRLTETGYPTEGEPSFTGAKPSLNESIAYYNAVKDWKPTGADSYPKFWFMAFDRHPDDRTMKMKHELHFGFYTYDLKPKVPVGGYPVKLSDPEPIKPITVSPSQNAVIGDCISSNITLQADSGSYVARCTNCSPGADADSVAVNIADPGGKPDAQWRVHRLDNGKFAFEATSGLYLGRCNNCHPKGLKPDSAFVHVKSPEGNPWAQWDVEFLANGKVALRADSGKYMARCNKCVHGGAVDMVFVHATSSDYPWAQFDLKCM</sequence>
<dbReference type="EMBL" id="DAKRPA010000385">
    <property type="protein sequence ID" value="DAZ92775.1"/>
    <property type="molecule type" value="Genomic_DNA"/>
</dbReference>
<gene>
    <name evidence="15" type="ORF">N0F65_012452</name>
</gene>
<evidence type="ECO:0000256" key="3">
    <source>
        <dbReference type="ARBA" id="ARBA00012780"/>
    </source>
</evidence>
<dbReference type="Proteomes" id="UP001146120">
    <property type="component" value="Unassembled WGS sequence"/>
</dbReference>
<evidence type="ECO:0000256" key="1">
    <source>
        <dbReference type="ARBA" id="ARBA00000382"/>
    </source>
</evidence>
<comment type="subcellular location">
    <subcellularLocation>
        <location evidence="2">Cell membrane</location>
    </subcellularLocation>
</comment>
<dbReference type="GO" id="GO:0071555">
    <property type="term" value="P:cell wall organization"/>
    <property type="evidence" value="ECO:0007669"/>
    <property type="project" value="UniProtKB-KW"/>
</dbReference>
<dbReference type="EC" id="3.2.1.39" evidence="3"/>
<evidence type="ECO:0000256" key="14">
    <source>
        <dbReference type="SAM" id="SignalP"/>
    </source>
</evidence>
<comment type="function">
    <text evidence="11">Glucanases play a role in cell expansion during growth, in cell-cell fusion during mating, and in spore release during sporulation. This enzyme may be involved in beta-glucan degradation. Active on laminarin and lichenan.</text>
</comment>
<reference evidence="15" key="1">
    <citation type="submission" date="2022-11" db="EMBL/GenBank/DDBJ databases">
        <authorList>
            <person name="Morgan W.R."/>
            <person name="Tartar A."/>
        </authorList>
    </citation>
    <scope>NUCLEOTIDE SEQUENCE</scope>
    <source>
        <strain evidence="15">ARSEF 373</strain>
    </source>
</reference>
<keyword evidence="9" id="KW-0961">Cell wall biogenesis/degradation</keyword>
<protein>
    <recommendedName>
        <fullName evidence="3">glucan endo-1,3-beta-D-glucosidase</fullName>
        <ecNumber evidence="3">3.2.1.39</ecNumber>
    </recommendedName>
    <alternativeName>
        <fullName evidence="13">Endo-1,3-beta-glucanase btgC</fullName>
    </alternativeName>
    <alternativeName>
        <fullName evidence="12">Laminarinase btgC</fullName>
    </alternativeName>
</protein>
<accession>A0AAV2YEX2</accession>
<keyword evidence="8" id="KW-0119">Carbohydrate metabolism</keyword>
<comment type="catalytic activity">
    <reaction evidence="1">
        <text>Hydrolysis of (1-&gt;3)-beta-D-glucosidic linkages in (1-&gt;3)-beta-D-glucans.</text>
        <dbReference type="EC" id="3.2.1.39"/>
    </reaction>
</comment>
<dbReference type="GO" id="GO:0000272">
    <property type="term" value="P:polysaccharide catabolic process"/>
    <property type="evidence" value="ECO:0007669"/>
    <property type="project" value="UniProtKB-KW"/>
</dbReference>
<evidence type="ECO:0000256" key="6">
    <source>
        <dbReference type="ARBA" id="ARBA00023136"/>
    </source>
</evidence>
<dbReference type="SUPFAM" id="SSF51445">
    <property type="entry name" value="(Trans)glycosidases"/>
    <property type="match status" value="1"/>
</dbReference>
<dbReference type="CDD" id="cd00257">
    <property type="entry name" value="beta-trefoil_FSCN-like"/>
    <property type="match status" value="1"/>
</dbReference>
<keyword evidence="6" id="KW-0472">Membrane</keyword>
<evidence type="ECO:0000256" key="11">
    <source>
        <dbReference type="ARBA" id="ARBA00037649"/>
    </source>
</evidence>
<evidence type="ECO:0000256" key="2">
    <source>
        <dbReference type="ARBA" id="ARBA00004236"/>
    </source>
</evidence>
<evidence type="ECO:0000256" key="10">
    <source>
        <dbReference type="ARBA" id="ARBA00023326"/>
    </source>
</evidence>
<evidence type="ECO:0000256" key="9">
    <source>
        <dbReference type="ARBA" id="ARBA00023316"/>
    </source>
</evidence>
<keyword evidence="4" id="KW-1003">Cell membrane</keyword>
<keyword evidence="14" id="KW-0732">Signal</keyword>
<keyword evidence="16" id="KW-1185">Reference proteome</keyword>
<dbReference type="Gene3D" id="3.20.20.80">
    <property type="entry name" value="Glycosidases"/>
    <property type="match status" value="1"/>
</dbReference>
<dbReference type="PANTHER" id="PTHR16631:SF17">
    <property type="entry name" value="GLUCAN ENDO-1,3-BETA-GLUCOSIDASE BTGC"/>
    <property type="match status" value="1"/>
</dbReference>
<evidence type="ECO:0000313" key="16">
    <source>
        <dbReference type="Proteomes" id="UP001146120"/>
    </source>
</evidence>
<keyword evidence="10" id="KW-0624">Polysaccharide degradation</keyword>
<organism evidence="15 16">
    <name type="scientific">Lagenidium giganteum</name>
    <dbReference type="NCBI Taxonomy" id="4803"/>
    <lineage>
        <taxon>Eukaryota</taxon>
        <taxon>Sar</taxon>
        <taxon>Stramenopiles</taxon>
        <taxon>Oomycota</taxon>
        <taxon>Peronosporomycetes</taxon>
        <taxon>Pythiales</taxon>
        <taxon>Pythiaceae</taxon>
    </lineage>
</organism>
<dbReference type="PANTHER" id="PTHR16631">
    <property type="entry name" value="GLUCAN 1,3-BETA-GLUCOSIDASE"/>
    <property type="match status" value="1"/>
</dbReference>